<protein>
    <submittedName>
        <fullName evidence="2">PHP domain-containing protein</fullName>
    </submittedName>
</protein>
<accession>A0AAX3EKA7</accession>
<dbReference type="InterPro" id="IPR004013">
    <property type="entry name" value="PHP_dom"/>
</dbReference>
<dbReference type="InterPro" id="IPR004805">
    <property type="entry name" value="DnaE2/DnaE/PolC"/>
</dbReference>
<evidence type="ECO:0000313" key="3">
    <source>
        <dbReference type="Proteomes" id="UP001163293"/>
    </source>
</evidence>
<name>A0AAX3EKA7_PAEUR</name>
<dbReference type="Pfam" id="PF02811">
    <property type="entry name" value="PHP"/>
    <property type="match status" value="1"/>
</dbReference>
<dbReference type="PANTHER" id="PTHR32294:SF0">
    <property type="entry name" value="DNA POLYMERASE III SUBUNIT ALPHA"/>
    <property type="match status" value="1"/>
</dbReference>
<dbReference type="EMBL" id="CP101185">
    <property type="protein sequence ID" value="UYV98408.1"/>
    <property type="molecule type" value="Genomic_DNA"/>
</dbReference>
<sequence>MAFVHLHNHTEHSGLDGLSRIKSIAKTAADLGQTAMAETEHGSLAGAWRFTKACKAANIKPIIGIEIYMSIGDRFERNSEIVDRNDDTTADADDGKGDTKEKRYEHLTLLARNETGWKNLLALHNKAEESYWYKPRIDYALLKEHGKGLIVLSGCLAGVRPFTASS</sequence>
<evidence type="ECO:0000259" key="1">
    <source>
        <dbReference type="SMART" id="SM00481"/>
    </source>
</evidence>
<dbReference type="GO" id="GO:0008408">
    <property type="term" value="F:3'-5' exonuclease activity"/>
    <property type="evidence" value="ECO:0007669"/>
    <property type="project" value="InterPro"/>
</dbReference>
<keyword evidence="3" id="KW-1185">Reference proteome</keyword>
<dbReference type="InterPro" id="IPR003141">
    <property type="entry name" value="Pol/His_phosphatase_N"/>
</dbReference>
<reference evidence="2" key="1">
    <citation type="submission" date="2022-07" db="EMBL/GenBank/DDBJ databases">
        <authorList>
            <person name="Wu T."/>
        </authorList>
    </citation>
    <scope>NUCLEOTIDE SEQUENCE</scope>
    <source>
        <strain evidence="2">SD-1</strain>
    </source>
</reference>
<dbReference type="RefSeq" id="WP_259362842.1">
    <property type="nucleotide sequence ID" value="NZ_CP043010.1"/>
</dbReference>
<dbReference type="GO" id="GO:0006260">
    <property type="term" value="P:DNA replication"/>
    <property type="evidence" value="ECO:0007669"/>
    <property type="project" value="InterPro"/>
</dbReference>
<dbReference type="SMART" id="SM00481">
    <property type="entry name" value="POLIIIAc"/>
    <property type="match status" value="1"/>
</dbReference>
<dbReference type="SUPFAM" id="SSF89550">
    <property type="entry name" value="PHP domain-like"/>
    <property type="match status" value="1"/>
</dbReference>
<organism evidence="2 3">
    <name type="scientific">Paenarthrobacter ureafaciens</name>
    <dbReference type="NCBI Taxonomy" id="37931"/>
    <lineage>
        <taxon>Bacteria</taxon>
        <taxon>Bacillati</taxon>
        <taxon>Actinomycetota</taxon>
        <taxon>Actinomycetes</taxon>
        <taxon>Micrococcales</taxon>
        <taxon>Micrococcaceae</taxon>
        <taxon>Paenarthrobacter</taxon>
    </lineage>
</organism>
<dbReference type="InterPro" id="IPR016195">
    <property type="entry name" value="Pol/histidinol_Pase-like"/>
</dbReference>
<proteinExistence type="predicted"/>
<dbReference type="Proteomes" id="UP001163293">
    <property type="component" value="Chromosome"/>
</dbReference>
<gene>
    <name evidence="2" type="ORF">NL394_04040</name>
</gene>
<evidence type="ECO:0000313" key="2">
    <source>
        <dbReference type="EMBL" id="UYV98408.1"/>
    </source>
</evidence>
<feature type="domain" description="Polymerase/histidinol phosphatase N-terminal" evidence="1">
    <location>
        <begin position="4"/>
        <end position="71"/>
    </location>
</feature>
<dbReference type="AlphaFoldDB" id="A0AAX3EKA7"/>
<dbReference type="PANTHER" id="PTHR32294">
    <property type="entry name" value="DNA POLYMERASE III SUBUNIT ALPHA"/>
    <property type="match status" value="1"/>
</dbReference>
<dbReference type="Gene3D" id="3.20.20.140">
    <property type="entry name" value="Metal-dependent hydrolases"/>
    <property type="match status" value="1"/>
</dbReference>